<protein>
    <recommendedName>
        <fullName evidence="3">XRE family transcriptional regulator</fullName>
    </recommendedName>
</protein>
<accession>A0AAW5LN52</accession>
<name>A0AAW5LN52_MAMSC</name>
<dbReference type="AlphaFoldDB" id="A0AAW5LN52"/>
<organism evidence="1 2">
    <name type="scientific">Mammaliicoccus sciuri</name>
    <name type="common">Staphylococcus sciuri</name>
    <dbReference type="NCBI Taxonomy" id="1296"/>
    <lineage>
        <taxon>Bacteria</taxon>
        <taxon>Bacillati</taxon>
        <taxon>Bacillota</taxon>
        <taxon>Bacilli</taxon>
        <taxon>Bacillales</taxon>
        <taxon>Staphylococcaceae</taxon>
        <taxon>Mammaliicoccus</taxon>
    </lineage>
</organism>
<evidence type="ECO:0000313" key="2">
    <source>
        <dbReference type="Proteomes" id="UP001204068"/>
    </source>
</evidence>
<dbReference type="EMBL" id="JANILD010000009">
    <property type="protein sequence ID" value="MCQ9304924.1"/>
    <property type="molecule type" value="Genomic_DNA"/>
</dbReference>
<comment type="caution">
    <text evidence="1">The sequence shown here is derived from an EMBL/GenBank/DDBJ whole genome shotgun (WGS) entry which is preliminary data.</text>
</comment>
<dbReference type="RefSeq" id="WP_196980707.1">
    <property type="nucleotide sequence ID" value="NZ_JACDQU010000010.1"/>
</dbReference>
<evidence type="ECO:0000313" key="1">
    <source>
        <dbReference type="EMBL" id="MCQ9304924.1"/>
    </source>
</evidence>
<evidence type="ECO:0008006" key="3">
    <source>
        <dbReference type="Google" id="ProtNLM"/>
    </source>
</evidence>
<sequence length="147" mass="17661">MSQYERVIKLIVDLINNPEVTNYRISKETGIHAPFLLKIKKKEVDIGNMRFENVMKLYEFQHLVNGKPKREIPKYHTMEKKIVELLHDKKVTNYRVAEDLGLHAVLLSNFKIGKIKIGHMYFKHAFMLYDYKTKLDRKRKRERELED</sequence>
<proteinExistence type="predicted"/>
<gene>
    <name evidence="1" type="ORF">NQ032_15040</name>
</gene>
<dbReference type="Proteomes" id="UP001204068">
    <property type="component" value="Unassembled WGS sequence"/>
</dbReference>
<reference evidence="1" key="1">
    <citation type="submission" date="2022-07" db="EMBL/GenBank/DDBJ databases">
        <title>Bacterial species isolated from the porcine tonsil microbiota.</title>
        <authorList>
            <person name="Oliveira I.M.F."/>
        </authorList>
    </citation>
    <scope>NUCLEOTIDE SEQUENCE</scope>
    <source>
        <strain evidence="1">8QC2O2</strain>
    </source>
</reference>